<dbReference type="InterPro" id="IPR041222">
    <property type="entry name" value="PriA_3primeBD"/>
</dbReference>
<feature type="binding site" evidence="12">
    <location>
        <position position="518"/>
    </location>
    <ligand>
        <name>Zn(2+)</name>
        <dbReference type="ChEBI" id="CHEBI:29105"/>
        <label>2</label>
    </ligand>
</feature>
<dbReference type="InterPro" id="IPR006935">
    <property type="entry name" value="Helicase/UvrB_N"/>
</dbReference>
<dbReference type="GO" id="GO:1990077">
    <property type="term" value="C:primosome complex"/>
    <property type="evidence" value="ECO:0007669"/>
    <property type="project" value="UniProtKB-UniRule"/>
</dbReference>
<sequence length="803" mass="91399">MAVAQVIIDIPAQQTNRPFDYEIPEELSDIAVPGVRVLVPFGRSGHLRQGFIWRTQDKSEFAGRLKPIAQILDLDPVLNAEMLGLASWLAEDTFSFLISCLQTMLPSALRANYQRRFYLTAPLAENDPVNQLLDHEASGLIPDKIDSALLAHLKRLEQSQQLRIEYQIKQKTKIKQEKQYSGCLQMTEYQDLFNQARANAVQQRQLLQLLVAEPSFAGNVKTWQAQLPELKSSTLTQAVQKGWLKEALVEVYRQPEVESVTTTKQQLTDEQQAAYEAIIAAISDAQNQTFLLEGVTGSGKTEVYLDAIAYARQQGKTALMLVPEISLTPQMVERVQSRFPHEVAVLHSGLSIGERYDEWRRIERGEAQVVVGARSAAFAPLKNIGVLIMDEEHEGSYKQDDMPRYHARDVILKRAETYHCPVILGSATPSLESRARAQKGRYQLLKLTKRPNQIQMPTVNVVDMRQAEKVAGKSDFSLQLITEVKKRLERHEQSVLLLNRRGYANFIMCRDCGHVIKCPNCDISLTLHRDIQALKCHYCDHQEPIPATCPACHSSKIRDYGVGTQKIEQQLQELFPEARLLRMDVDTTSRKGGHQRIIRQFGRHEADILLGTQMIAKGLDFPEVTLVGVINADTSLSLPDFRASERTFQLLTQVSGRAGRAAKSGQVFIQTYNPDNYAIQLAAKQDYETFYQTEMRLRHQGGYPPYFYTVLISVNHAQEDQAVKKVYQIQRWLQPKLSPQAIVLGPTPRMITRVNNQYYYQLIIKYKNEPRLLIALQTLIMNMQGKNNRGFQLRIDREPLQFM</sequence>
<feature type="domain" description="Helicase ATP-binding" evidence="13">
    <location>
        <begin position="281"/>
        <end position="447"/>
    </location>
</feature>
<evidence type="ECO:0000256" key="9">
    <source>
        <dbReference type="ARBA" id="ARBA00023125"/>
    </source>
</evidence>
<dbReference type="OrthoDB" id="9759544at2"/>
<keyword evidence="10 12" id="KW-0413">Isomerase</keyword>
<comment type="function">
    <text evidence="12">Initiates the restart of stalled replication forks, which reloads the replicative helicase on sites other than the origin of replication. Recognizes and binds to abandoned replication forks and remodels them to uncover a helicase loading site. Promotes assembly of the primosome at these replication forks.</text>
</comment>
<dbReference type="Pfam" id="PF18319">
    <property type="entry name" value="Zn_ribbon_PriA"/>
    <property type="match status" value="1"/>
</dbReference>
<feature type="binding site" evidence="12">
    <location>
        <position position="539"/>
    </location>
    <ligand>
        <name>Zn(2+)</name>
        <dbReference type="ChEBI" id="CHEBI:29105"/>
        <label>2</label>
    </ligand>
</feature>
<dbReference type="NCBIfam" id="TIGR00595">
    <property type="entry name" value="priA"/>
    <property type="match status" value="1"/>
</dbReference>
<dbReference type="PROSITE" id="PS51192">
    <property type="entry name" value="HELICASE_ATP_BIND_1"/>
    <property type="match status" value="1"/>
</dbReference>
<keyword evidence="2 12" id="KW-0235">DNA replication</keyword>
<dbReference type="InterPro" id="IPR014001">
    <property type="entry name" value="Helicase_ATP-bd"/>
</dbReference>
<feature type="binding site" evidence="12">
    <location>
        <position position="552"/>
    </location>
    <ligand>
        <name>Zn(2+)</name>
        <dbReference type="ChEBI" id="CHEBI:29105"/>
        <label>1</label>
    </ligand>
</feature>
<dbReference type="PATRIC" id="fig|1423735.3.peg.1026"/>
<comment type="catalytic activity">
    <reaction evidence="11 12">
        <text>ATP + H2O = ADP + phosphate + H(+)</text>
        <dbReference type="Rhea" id="RHEA:13065"/>
        <dbReference type="ChEBI" id="CHEBI:15377"/>
        <dbReference type="ChEBI" id="CHEBI:15378"/>
        <dbReference type="ChEBI" id="CHEBI:30616"/>
        <dbReference type="ChEBI" id="CHEBI:43474"/>
        <dbReference type="ChEBI" id="CHEBI:456216"/>
        <dbReference type="EC" id="5.6.2.4"/>
    </reaction>
</comment>
<dbReference type="EC" id="5.6.2.4" evidence="12"/>
<organism evidence="15 16">
    <name type="scientific">Lapidilactobacillus concavus DSM 17758</name>
    <dbReference type="NCBI Taxonomy" id="1423735"/>
    <lineage>
        <taxon>Bacteria</taxon>
        <taxon>Bacillati</taxon>
        <taxon>Bacillota</taxon>
        <taxon>Bacilli</taxon>
        <taxon>Lactobacillales</taxon>
        <taxon>Lactobacillaceae</taxon>
        <taxon>Lapidilactobacillus</taxon>
    </lineage>
</organism>
<dbReference type="PROSITE" id="PS51194">
    <property type="entry name" value="HELICASE_CTER"/>
    <property type="match status" value="1"/>
</dbReference>
<evidence type="ECO:0000256" key="5">
    <source>
        <dbReference type="ARBA" id="ARBA00022801"/>
    </source>
</evidence>
<dbReference type="SMART" id="SM00487">
    <property type="entry name" value="DEXDc"/>
    <property type="match status" value="1"/>
</dbReference>
<gene>
    <name evidence="12" type="primary">priA</name>
    <name evidence="15" type="ORF">FC15_GL000987</name>
</gene>
<comment type="cofactor">
    <cofactor evidence="12">
        <name>Zn(2+)</name>
        <dbReference type="ChEBI" id="CHEBI:29105"/>
    </cofactor>
    <text evidence="12">Binds 2 zinc ions per subunit.</text>
</comment>
<dbReference type="GO" id="GO:0005524">
    <property type="term" value="F:ATP binding"/>
    <property type="evidence" value="ECO:0007669"/>
    <property type="project" value="UniProtKB-UniRule"/>
</dbReference>
<evidence type="ECO:0000256" key="1">
    <source>
        <dbReference type="ARBA" id="ARBA00022515"/>
    </source>
</evidence>
<dbReference type="InterPro" id="IPR001650">
    <property type="entry name" value="Helicase_C-like"/>
</dbReference>
<dbReference type="GO" id="GO:0006302">
    <property type="term" value="P:double-strand break repair"/>
    <property type="evidence" value="ECO:0007669"/>
    <property type="project" value="InterPro"/>
</dbReference>
<feature type="binding site" evidence="12">
    <location>
        <position position="549"/>
    </location>
    <ligand>
        <name>Zn(2+)</name>
        <dbReference type="ChEBI" id="CHEBI:29105"/>
        <label>1</label>
    </ligand>
</feature>
<comment type="subunit">
    <text evidence="12">Component of the replication restart primosome.</text>
</comment>
<feature type="binding site" evidence="12">
    <location>
        <position position="536"/>
    </location>
    <ligand>
        <name>Zn(2+)</name>
        <dbReference type="ChEBI" id="CHEBI:29105"/>
        <label>2</label>
    </ligand>
</feature>
<dbReference type="GO" id="GO:0043138">
    <property type="term" value="F:3'-5' DNA helicase activity"/>
    <property type="evidence" value="ECO:0007669"/>
    <property type="project" value="UniProtKB-EC"/>
</dbReference>
<feature type="binding site" evidence="12">
    <location>
        <position position="512"/>
    </location>
    <ligand>
        <name>Zn(2+)</name>
        <dbReference type="ChEBI" id="CHEBI:29105"/>
        <label>1</label>
    </ligand>
</feature>
<dbReference type="EMBL" id="AZFX01000003">
    <property type="protein sequence ID" value="KRM13816.1"/>
    <property type="molecule type" value="Genomic_DNA"/>
</dbReference>
<protein>
    <recommendedName>
        <fullName evidence="12">Replication restart protein PriA</fullName>
    </recommendedName>
    <alternativeName>
        <fullName evidence="12">ATP-dependent DNA helicase PriA</fullName>
        <ecNumber evidence="12">5.6.2.4</ecNumber>
    </alternativeName>
    <alternativeName>
        <fullName evidence="12">DNA 3'-5' helicase PriA</fullName>
    </alternativeName>
</protein>
<dbReference type="InterPro" id="IPR005259">
    <property type="entry name" value="PriA"/>
</dbReference>
<comment type="similarity">
    <text evidence="12">Belongs to the helicase family. PriA subfamily.</text>
</comment>
<evidence type="ECO:0000313" key="16">
    <source>
        <dbReference type="Proteomes" id="UP000051315"/>
    </source>
</evidence>
<dbReference type="PANTHER" id="PTHR30580">
    <property type="entry name" value="PRIMOSOMAL PROTEIN N"/>
    <property type="match status" value="1"/>
</dbReference>
<dbReference type="SUPFAM" id="SSF52540">
    <property type="entry name" value="P-loop containing nucleoside triphosphate hydrolases"/>
    <property type="match status" value="2"/>
</dbReference>
<accession>A0A0R1W7C9</accession>
<dbReference type="Gene3D" id="3.40.50.300">
    <property type="entry name" value="P-loop containing nucleotide triphosphate hydrolases"/>
    <property type="match status" value="2"/>
</dbReference>
<evidence type="ECO:0000259" key="14">
    <source>
        <dbReference type="PROSITE" id="PS51194"/>
    </source>
</evidence>
<evidence type="ECO:0000256" key="10">
    <source>
        <dbReference type="ARBA" id="ARBA00023235"/>
    </source>
</evidence>
<dbReference type="Pfam" id="PF18074">
    <property type="entry name" value="PriA_C"/>
    <property type="match status" value="1"/>
</dbReference>
<dbReference type="GO" id="GO:0003677">
    <property type="term" value="F:DNA binding"/>
    <property type="evidence" value="ECO:0007669"/>
    <property type="project" value="UniProtKB-UniRule"/>
</dbReference>
<dbReference type="GO" id="GO:0006269">
    <property type="term" value="P:DNA replication, synthesis of primer"/>
    <property type="evidence" value="ECO:0007669"/>
    <property type="project" value="UniProtKB-KW"/>
</dbReference>
<feature type="binding site" evidence="12">
    <location>
        <position position="521"/>
    </location>
    <ligand>
        <name>Zn(2+)</name>
        <dbReference type="ChEBI" id="CHEBI:29105"/>
        <label>2</label>
    </ligand>
</feature>
<dbReference type="Proteomes" id="UP000051315">
    <property type="component" value="Unassembled WGS sequence"/>
</dbReference>
<feature type="binding site" evidence="12">
    <location>
        <position position="509"/>
    </location>
    <ligand>
        <name>Zn(2+)</name>
        <dbReference type="ChEBI" id="CHEBI:29105"/>
        <label>1</label>
    </ligand>
</feature>
<dbReference type="STRING" id="1423735.FC15_GL000987"/>
<dbReference type="Pfam" id="PF17764">
    <property type="entry name" value="PriA_3primeBD"/>
    <property type="match status" value="1"/>
</dbReference>
<keyword evidence="3 12" id="KW-0479">Metal-binding</keyword>
<keyword evidence="9 12" id="KW-0238">DNA-binding</keyword>
<keyword evidence="1 12" id="KW-0639">Primosome</keyword>
<dbReference type="GO" id="GO:0006270">
    <property type="term" value="P:DNA replication initiation"/>
    <property type="evidence" value="ECO:0007669"/>
    <property type="project" value="TreeGrafter"/>
</dbReference>
<keyword evidence="8 12" id="KW-0067">ATP-binding</keyword>
<dbReference type="InterPro" id="IPR027417">
    <property type="entry name" value="P-loop_NTPase"/>
</dbReference>
<dbReference type="PANTHER" id="PTHR30580:SF0">
    <property type="entry name" value="PRIMOSOMAL PROTEIN N"/>
    <property type="match status" value="1"/>
</dbReference>
<dbReference type="Pfam" id="PF00271">
    <property type="entry name" value="Helicase_C"/>
    <property type="match status" value="1"/>
</dbReference>
<keyword evidence="4 12" id="KW-0547">Nucleotide-binding</keyword>
<evidence type="ECO:0000256" key="12">
    <source>
        <dbReference type="HAMAP-Rule" id="MF_00983"/>
    </source>
</evidence>
<dbReference type="SMART" id="SM00490">
    <property type="entry name" value="HELICc"/>
    <property type="match status" value="1"/>
</dbReference>
<keyword evidence="16" id="KW-1185">Reference proteome</keyword>
<evidence type="ECO:0000256" key="3">
    <source>
        <dbReference type="ARBA" id="ARBA00022723"/>
    </source>
</evidence>
<dbReference type="NCBIfam" id="NF004066">
    <property type="entry name" value="PRK05580.1-3"/>
    <property type="match status" value="1"/>
</dbReference>
<evidence type="ECO:0000256" key="4">
    <source>
        <dbReference type="ARBA" id="ARBA00022741"/>
    </source>
</evidence>
<dbReference type="Pfam" id="PF04851">
    <property type="entry name" value="ResIII"/>
    <property type="match status" value="1"/>
</dbReference>
<evidence type="ECO:0000256" key="7">
    <source>
        <dbReference type="ARBA" id="ARBA00022833"/>
    </source>
</evidence>
<keyword evidence="7 12" id="KW-0862">Zinc</keyword>
<dbReference type="Gene3D" id="3.40.1440.60">
    <property type="entry name" value="PriA, 3(prime) DNA-binding domain"/>
    <property type="match status" value="1"/>
</dbReference>
<reference evidence="15 16" key="1">
    <citation type="journal article" date="2015" name="Genome Announc.">
        <title>Expanding the biotechnology potential of lactobacilli through comparative genomics of 213 strains and associated genera.</title>
        <authorList>
            <person name="Sun Z."/>
            <person name="Harris H.M."/>
            <person name="McCann A."/>
            <person name="Guo C."/>
            <person name="Argimon S."/>
            <person name="Zhang W."/>
            <person name="Yang X."/>
            <person name="Jeffery I.B."/>
            <person name="Cooney J.C."/>
            <person name="Kagawa T.F."/>
            <person name="Liu W."/>
            <person name="Song Y."/>
            <person name="Salvetti E."/>
            <person name="Wrobel A."/>
            <person name="Rasinkangas P."/>
            <person name="Parkhill J."/>
            <person name="Rea M.C."/>
            <person name="O'Sullivan O."/>
            <person name="Ritari J."/>
            <person name="Douillard F.P."/>
            <person name="Paul Ross R."/>
            <person name="Yang R."/>
            <person name="Briner A.E."/>
            <person name="Felis G.E."/>
            <person name="de Vos W.M."/>
            <person name="Barrangou R."/>
            <person name="Klaenhammer T.R."/>
            <person name="Caufield P.W."/>
            <person name="Cui Y."/>
            <person name="Zhang H."/>
            <person name="O'Toole P.W."/>
        </authorList>
    </citation>
    <scope>NUCLEOTIDE SEQUENCE [LARGE SCALE GENOMIC DNA]</scope>
    <source>
        <strain evidence="15 16">DSM 17758</strain>
    </source>
</reference>
<dbReference type="FunFam" id="3.40.1440.60:FF:000001">
    <property type="entry name" value="Primosomal protein N"/>
    <property type="match status" value="1"/>
</dbReference>
<dbReference type="RefSeq" id="WP_057823016.1">
    <property type="nucleotide sequence ID" value="NZ_AZFX01000003.1"/>
</dbReference>
<proteinExistence type="inferred from homology"/>
<keyword evidence="6 12" id="KW-0347">Helicase</keyword>
<comment type="caution">
    <text evidence="15">The sequence shown here is derived from an EMBL/GenBank/DDBJ whole genome shotgun (WGS) entry which is preliminary data.</text>
</comment>
<evidence type="ECO:0000256" key="6">
    <source>
        <dbReference type="ARBA" id="ARBA00022806"/>
    </source>
</evidence>
<dbReference type="AlphaFoldDB" id="A0A0R1W7C9"/>
<dbReference type="GO" id="GO:0008270">
    <property type="term" value="F:zinc ion binding"/>
    <property type="evidence" value="ECO:0007669"/>
    <property type="project" value="UniProtKB-UniRule"/>
</dbReference>
<evidence type="ECO:0000256" key="11">
    <source>
        <dbReference type="ARBA" id="ARBA00048988"/>
    </source>
</evidence>
<dbReference type="InterPro" id="IPR041236">
    <property type="entry name" value="PriA_C"/>
</dbReference>
<comment type="catalytic activity">
    <reaction evidence="12">
        <text>Couples ATP hydrolysis with the unwinding of duplex DNA by translocating in the 3'-5' direction.</text>
        <dbReference type="EC" id="5.6.2.4"/>
    </reaction>
</comment>
<name>A0A0R1W7C9_9LACO</name>
<dbReference type="InterPro" id="IPR040498">
    <property type="entry name" value="PriA_CRR"/>
</dbReference>
<feature type="domain" description="Helicase C-terminal" evidence="14">
    <location>
        <begin position="533"/>
        <end position="698"/>
    </location>
</feature>
<keyword evidence="5 12" id="KW-0378">Hydrolase</keyword>
<evidence type="ECO:0000259" key="13">
    <source>
        <dbReference type="PROSITE" id="PS51192"/>
    </source>
</evidence>
<dbReference type="GO" id="GO:0006310">
    <property type="term" value="P:DNA recombination"/>
    <property type="evidence" value="ECO:0007669"/>
    <property type="project" value="InterPro"/>
</dbReference>
<dbReference type="FunFam" id="3.40.50.300:FF:000489">
    <property type="entry name" value="Primosome assembly protein PriA"/>
    <property type="match status" value="1"/>
</dbReference>
<dbReference type="GO" id="GO:0016887">
    <property type="term" value="F:ATP hydrolysis activity"/>
    <property type="evidence" value="ECO:0007669"/>
    <property type="project" value="RHEA"/>
</dbReference>
<dbReference type="CDD" id="cd17929">
    <property type="entry name" value="DEXHc_priA"/>
    <property type="match status" value="1"/>
</dbReference>
<dbReference type="InterPro" id="IPR042115">
    <property type="entry name" value="PriA_3primeBD_sf"/>
</dbReference>
<dbReference type="HAMAP" id="MF_00983">
    <property type="entry name" value="PriA"/>
    <property type="match status" value="1"/>
</dbReference>
<dbReference type="CDD" id="cd18804">
    <property type="entry name" value="SF2_C_priA"/>
    <property type="match status" value="1"/>
</dbReference>
<evidence type="ECO:0000256" key="8">
    <source>
        <dbReference type="ARBA" id="ARBA00022840"/>
    </source>
</evidence>
<evidence type="ECO:0000313" key="15">
    <source>
        <dbReference type="EMBL" id="KRM13816.1"/>
    </source>
</evidence>
<evidence type="ECO:0000256" key="2">
    <source>
        <dbReference type="ARBA" id="ARBA00022705"/>
    </source>
</evidence>